<dbReference type="GO" id="GO:0016853">
    <property type="term" value="F:isomerase activity"/>
    <property type="evidence" value="ECO:0007669"/>
    <property type="project" value="UniProtKB-KW"/>
</dbReference>
<dbReference type="CDD" id="cd02869">
    <property type="entry name" value="PseudoU_synth_RluA_like"/>
    <property type="match status" value="1"/>
</dbReference>
<dbReference type="RefSeq" id="WP_125696997.1">
    <property type="nucleotide sequence ID" value="NZ_JBHTOG010000014.1"/>
</dbReference>
<reference evidence="7" key="1">
    <citation type="journal article" date="2019" name="Int. J. Syst. Evol. Microbiol.">
        <title>The Global Catalogue of Microorganisms (GCM) 10K type strain sequencing project: providing services to taxonomists for standard genome sequencing and annotation.</title>
        <authorList>
            <consortium name="The Broad Institute Genomics Platform"/>
            <consortium name="The Broad Institute Genome Sequencing Center for Infectious Disease"/>
            <person name="Wu L."/>
            <person name="Ma J."/>
        </authorList>
    </citation>
    <scope>NUCLEOTIDE SEQUENCE [LARGE SCALE GENOMIC DNA]</scope>
    <source>
        <strain evidence="7">CCM 8947</strain>
    </source>
</reference>
<keyword evidence="4 6" id="KW-0413">Isomerase</keyword>
<sequence length="301" mass="33994">MRFQWRYHGETLALGRFLQHEGFSRIQLKRLKYQGGFVFVNKKQRNLAFLVQDGDRILLQTAPEIVKDVVVPTPFPLDVVYEDAYLLVVNKPAGVASIPDPLRGNDSMANYVKAHLLAEHAESAAVHVVTRLDRDTSGLMLFAKHGFVHSLLDRQLHSTRLQKTYLAVATNKTPMPPHGWLMLPIGHDPEFYMRRKVVADGKRSITEYQVLEQNSAGLVAQVALHTGRTHQIRVHFAGVGHPLYGDDLYGGPMRGITRQALHCWKLALWHPFLQRTLELTAAVPSDMVSLCDMLELPIDRA</sequence>
<dbReference type="PANTHER" id="PTHR21600">
    <property type="entry name" value="MITOCHONDRIAL RNA PSEUDOURIDINE SYNTHASE"/>
    <property type="match status" value="1"/>
</dbReference>
<dbReference type="InterPro" id="IPR020103">
    <property type="entry name" value="PsdUridine_synth_cat_dom_sf"/>
</dbReference>
<dbReference type="EC" id="5.4.99.-" evidence="4"/>
<evidence type="ECO:0000313" key="7">
    <source>
        <dbReference type="Proteomes" id="UP001597192"/>
    </source>
</evidence>
<evidence type="ECO:0000259" key="5">
    <source>
        <dbReference type="Pfam" id="PF00849"/>
    </source>
</evidence>
<name>A0ABW4CLH7_9LACO</name>
<accession>A0ABW4CLH7</accession>
<proteinExistence type="inferred from homology"/>
<dbReference type="EMBL" id="JBHTOG010000014">
    <property type="protein sequence ID" value="MFD1431729.1"/>
    <property type="molecule type" value="Genomic_DNA"/>
</dbReference>
<evidence type="ECO:0000256" key="2">
    <source>
        <dbReference type="ARBA" id="ARBA00010876"/>
    </source>
</evidence>
<dbReference type="Proteomes" id="UP001597192">
    <property type="component" value="Unassembled WGS sequence"/>
</dbReference>
<comment type="function">
    <text evidence="4">Responsible for synthesis of pseudouridine from uracil.</text>
</comment>
<comment type="catalytic activity">
    <reaction evidence="1 4">
        <text>a uridine in RNA = a pseudouridine in RNA</text>
        <dbReference type="Rhea" id="RHEA:48348"/>
        <dbReference type="Rhea" id="RHEA-COMP:12068"/>
        <dbReference type="Rhea" id="RHEA-COMP:12069"/>
        <dbReference type="ChEBI" id="CHEBI:65314"/>
        <dbReference type="ChEBI" id="CHEBI:65315"/>
    </reaction>
</comment>
<dbReference type="PROSITE" id="PS01129">
    <property type="entry name" value="PSI_RLU"/>
    <property type="match status" value="1"/>
</dbReference>
<protein>
    <recommendedName>
        <fullName evidence="4">Pseudouridine synthase</fullName>
        <ecNumber evidence="4">5.4.99.-</ecNumber>
    </recommendedName>
</protein>
<organism evidence="6 7">
    <name type="scientific">Lacticaseibacillus yichunensis</name>
    <dbReference type="NCBI Taxonomy" id="2486015"/>
    <lineage>
        <taxon>Bacteria</taxon>
        <taxon>Bacillati</taxon>
        <taxon>Bacillota</taxon>
        <taxon>Bacilli</taxon>
        <taxon>Lactobacillales</taxon>
        <taxon>Lactobacillaceae</taxon>
        <taxon>Lacticaseibacillus</taxon>
    </lineage>
</organism>
<evidence type="ECO:0000256" key="3">
    <source>
        <dbReference type="PROSITE-ProRule" id="PRU00182"/>
    </source>
</evidence>
<dbReference type="PROSITE" id="PS50889">
    <property type="entry name" value="S4"/>
    <property type="match status" value="1"/>
</dbReference>
<comment type="similarity">
    <text evidence="2 4">Belongs to the pseudouridine synthase RluA family.</text>
</comment>
<dbReference type="NCBIfam" id="TIGR00005">
    <property type="entry name" value="rluA_subfam"/>
    <property type="match status" value="1"/>
</dbReference>
<evidence type="ECO:0000256" key="4">
    <source>
        <dbReference type="RuleBase" id="RU362028"/>
    </source>
</evidence>
<dbReference type="InterPro" id="IPR006225">
    <property type="entry name" value="PsdUridine_synth_RluC/D"/>
</dbReference>
<keyword evidence="3" id="KW-0694">RNA-binding</keyword>
<dbReference type="InterPro" id="IPR006145">
    <property type="entry name" value="PsdUridine_synth_RsuA/RluA"/>
</dbReference>
<dbReference type="PANTHER" id="PTHR21600:SF35">
    <property type="entry name" value="PSEUDOURIDINE SYNTHASE"/>
    <property type="match status" value="1"/>
</dbReference>
<gene>
    <name evidence="6" type="ORF">ACFQ47_03385</name>
</gene>
<dbReference type="SUPFAM" id="SSF55120">
    <property type="entry name" value="Pseudouridine synthase"/>
    <property type="match status" value="1"/>
</dbReference>
<feature type="domain" description="Pseudouridine synthase RsuA/RluA-like" evidence="5">
    <location>
        <begin position="85"/>
        <end position="237"/>
    </location>
</feature>
<evidence type="ECO:0000313" key="6">
    <source>
        <dbReference type="EMBL" id="MFD1431729.1"/>
    </source>
</evidence>
<dbReference type="InterPro" id="IPR050188">
    <property type="entry name" value="RluA_PseudoU_synthase"/>
</dbReference>
<dbReference type="Gene3D" id="3.30.2350.10">
    <property type="entry name" value="Pseudouridine synthase"/>
    <property type="match status" value="1"/>
</dbReference>
<evidence type="ECO:0000256" key="1">
    <source>
        <dbReference type="ARBA" id="ARBA00000073"/>
    </source>
</evidence>
<dbReference type="Pfam" id="PF00849">
    <property type="entry name" value="PseudoU_synth_2"/>
    <property type="match status" value="1"/>
</dbReference>
<comment type="caution">
    <text evidence="6">The sequence shown here is derived from an EMBL/GenBank/DDBJ whole genome shotgun (WGS) entry which is preliminary data.</text>
</comment>
<keyword evidence="7" id="KW-1185">Reference proteome</keyword>
<dbReference type="InterPro" id="IPR006224">
    <property type="entry name" value="PsdUridine_synth_RluA-like_CS"/>
</dbReference>